<gene>
    <name evidence="2" type="ORF">OHC33_003321</name>
</gene>
<dbReference type="Proteomes" id="UP001316803">
    <property type="component" value="Unassembled WGS sequence"/>
</dbReference>
<reference evidence="2 3" key="1">
    <citation type="submission" date="2022-12" db="EMBL/GenBank/DDBJ databases">
        <title>Genomic features and morphological characterization of a novel Knufia sp. strain isolated from spacecraft assembly facility.</title>
        <authorList>
            <person name="Teixeira M."/>
            <person name="Chander A.M."/>
            <person name="Stajich J.E."/>
            <person name="Venkateswaran K."/>
        </authorList>
    </citation>
    <scope>NUCLEOTIDE SEQUENCE [LARGE SCALE GENOMIC DNA]</scope>
    <source>
        <strain evidence="2 3">FJI-L2-BK-P2</strain>
    </source>
</reference>
<feature type="region of interest" description="Disordered" evidence="1">
    <location>
        <begin position="82"/>
        <end position="130"/>
    </location>
</feature>
<evidence type="ECO:0000313" key="3">
    <source>
        <dbReference type="Proteomes" id="UP001316803"/>
    </source>
</evidence>
<comment type="caution">
    <text evidence="2">The sequence shown here is derived from an EMBL/GenBank/DDBJ whole genome shotgun (WGS) entry which is preliminary data.</text>
</comment>
<accession>A0AAN8ETU6</accession>
<proteinExistence type="predicted"/>
<protein>
    <submittedName>
        <fullName evidence="2">Uncharacterized protein</fullName>
    </submittedName>
</protein>
<dbReference type="EMBL" id="JAKLMC020000006">
    <property type="protein sequence ID" value="KAK5955680.1"/>
    <property type="molecule type" value="Genomic_DNA"/>
</dbReference>
<evidence type="ECO:0000313" key="2">
    <source>
        <dbReference type="EMBL" id="KAK5955680.1"/>
    </source>
</evidence>
<feature type="region of interest" description="Disordered" evidence="1">
    <location>
        <begin position="1"/>
        <end position="57"/>
    </location>
</feature>
<name>A0AAN8ETU6_9EURO</name>
<keyword evidence="3" id="KW-1185">Reference proteome</keyword>
<sequence length="130" mass="14206">MQSILPRHAALRASPARLSGQISHARTPIARRTYAQQAPDPNTRAPKEEGVSEGGGNNRLPLIFAGCLAVFIPTFYMINGTGSKAVGSGQATIKEERREKGTENEYRDPRDSGKKTTESDRIRQEAAKNK</sequence>
<organism evidence="2 3">
    <name type="scientific">Knufia fluminis</name>
    <dbReference type="NCBI Taxonomy" id="191047"/>
    <lineage>
        <taxon>Eukaryota</taxon>
        <taxon>Fungi</taxon>
        <taxon>Dikarya</taxon>
        <taxon>Ascomycota</taxon>
        <taxon>Pezizomycotina</taxon>
        <taxon>Eurotiomycetes</taxon>
        <taxon>Chaetothyriomycetidae</taxon>
        <taxon>Chaetothyriales</taxon>
        <taxon>Trichomeriaceae</taxon>
        <taxon>Knufia</taxon>
    </lineage>
</organism>
<dbReference type="AlphaFoldDB" id="A0AAN8ETU6"/>
<feature type="compositionally biased region" description="Basic and acidic residues" evidence="1">
    <location>
        <begin position="93"/>
        <end position="130"/>
    </location>
</feature>
<evidence type="ECO:0000256" key="1">
    <source>
        <dbReference type="SAM" id="MobiDB-lite"/>
    </source>
</evidence>